<evidence type="ECO:0000259" key="3">
    <source>
        <dbReference type="Pfam" id="PF23317"/>
    </source>
</evidence>
<feature type="transmembrane region" description="Helical" evidence="2">
    <location>
        <begin position="209"/>
        <end position="227"/>
    </location>
</feature>
<evidence type="ECO:0000313" key="4">
    <source>
        <dbReference type="EMBL" id="KAG0280944.1"/>
    </source>
</evidence>
<gene>
    <name evidence="4" type="ORF">BGZ95_007798</name>
</gene>
<feature type="region of interest" description="Disordered" evidence="1">
    <location>
        <begin position="639"/>
        <end position="668"/>
    </location>
</feature>
<dbReference type="InterPro" id="IPR052971">
    <property type="entry name" value="TRP_calcium_channel"/>
</dbReference>
<feature type="region of interest" description="Disordered" evidence="1">
    <location>
        <begin position="722"/>
        <end position="757"/>
    </location>
</feature>
<feature type="compositionally biased region" description="Polar residues" evidence="1">
    <location>
        <begin position="604"/>
        <end position="621"/>
    </location>
</feature>
<feature type="compositionally biased region" description="Pro residues" evidence="1">
    <location>
        <begin position="744"/>
        <end position="754"/>
    </location>
</feature>
<keyword evidence="2" id="KW-0812">Transmembrane</keyword>
<feature type="transmembrane region" description="Helical" evidence="2">
    <location>
        <begin position="371"/>
        <end position="387"/>
    </location>
</feature>
<feature type="transmembrane region" description="Helical" evidence="2">
    <location>
        <begin position="340"/>
        <end position="359"/>
    </location>
</feature>
<feature type="transmembrane region" description="Helical" evidence="2">
    <location>
        <begin position="460"/>
        <end position="480"/>
    </location>
</feature>
<evidence type="ECO:0000313" key="5">
    <source>
        <dbReference type="Proteomes" id="UP001194580"/>
    </source>
</evidence>
<comment type="caution">
    <text evidence="4">The sequence shown here is derived from an EMBL/GenBank/DDBJ whole genome shotgun (WGS) entry which is preliminary data.</text>
</comment>
<dbReference type="PANTHER" id="PTHR35859:SF5">
    <property type="entry name" value="ION TRANSPORT DOMAIN-CONTAINING PROTEIN"/>
    <property type="match status" value="1"/>
</dbReference>
<feature type="transmembrane region" description="Helical" evidence="2">
    <location>
        <begin position="300"/>
        <end position="320"/>
    </location>
</feature>
<feature type="transmembrane region" description="Helical" evidence="2">
    <location>
        <begin position="270"/>
        <end position="288"/>
    </location>
</feature>
<dbReference type="AlphaFoldDB" id="A0AAD4DL34"/>
<feature type="domain" description="Calcium channel YVC1-like C-terminal transmembrane" evidence="3">
    <location>
        <begin position="214"/>
        <end position="508"/>
    </location>
</feature>
<evidence type="ECO:0000256" key="1">
    <source>
        <dbReference type="SAM" id="MobiDB-lite"/>
    </source>
</evidence>
<keyword evidence="2" id="KW-1133">Transmembrane helix</keyword>
<sequence length="815" mass="92586">MGTISSRHSPDEPFHSPAESYNPRRPLLSARYHHLHHDYGWVPRPFPTAPVTALVKEARYSIINALDTSLTRDELGSPEIYLALLLPIAFSMRQLIDVLTYDFSPVRRKDARSRLYIPHFEGEPSNEPMSALEVAISGRAKHFISNPLVQEIINQIWLGEIVFFSNAIDNPDSCLNASQQEIRTVTVYDNRDIKFLRLSRLRVPRYKTTFQMISFSGFIAVYTFVTFAKEAELTAAEVIMDIFALSYTLDELIQLRDSGPSFYFETVWNLFDVPIYIIFLVFMGLRISTFFTGSLEMSDFAYDVLACNAILLWPRLFAALDHYRFFGTMLIVLRQMLLDAMLFLALSTIFYIGFLQAFYGLHDNTKTYGEIAWLLLQVFFGSAFLGFEQADELSELFGAPLMVLFVAISVLMLYTLLISIFSQTFSEVSANAKEEFMFLFSVKVMEEVKSDALYEFQPPFNIFAGLVVWPCSLIFSSDVVGRISRVLLRFFFFPELVCIWVFEVLVLRKQPQYVPVRPGIVEHEGDYGATSTTTMGKCTGVGGGVAQRRLDRDNSAAGSTVEAQSSRDHSTSPPVEPGSADAANYPNPQGPPVGQLPTVRPTPQELQSLDTNGLGQPTRPTGQEIVSPYFENIRKFRDASKNNSVSSESLKSDGENSQERSPYSSHPAIYSYQPVAPIGMGITRPRQGSVSGYGRIRHATDMTLANTFQGFWPHQFDESATASDHYYQHQQWQHQQHQPYSYQQPPPPDQPQQPPNQRWFMESESKQLSQQQQADNEELTRLVEDRFNEMRIRMDEIESKLDRLMSAILGPQDLH</sequence>
<feature type="region of interest" description="Disordered" evidence="1">
    <location>
        <begin position="1"/>
        <end position="22"/>
    </location>
</feature>
<keyword evidence="2" id="KW-0472">Membrane</keyword>
<feature type="transmembrane region" description="Helical" evidence="2">
    <location>
        <begin position="487"/>
        <end position="507"/>
    </location>
</feature>
<dbReference type="PANTHER" id="PTHR35859">
    <property type="entry name" value="NONSELECTIVE CATION CHANNEL PROTEIN"/>
    <property type="match status" value="1"/>
</dbReference>
<reference evidence="4" key="1">
    <citation type="journal article" date="2020" name="Fungal Divers.">
        <title>Resolving the Mortierellaceae phylogeny through synthesis of multi-gene phylogenetics and phylogenomics.</title>
        <authorList>
            <person name="Vandepol N."/>
            <person name="Liber J."/>
            <person name="Desiro A."/>
            <person name="Na H."/>
            <person name="Kennedy M."/>
            <person name="Barry K."/>
            <person name="Grigoriev I.V."/>
            <person name="Miller A.N."/>
            <person name="O'Donnell K."/>
            <person name="Stajich J.E."/>
            <person name="Bonito G."/>
        </authorList>
    </citation>
    <scope>NUCLEOTIDE SEQUENCE</scope>
    <source>
        <strain evidence="4">NRRL 28262</strain>
    </source>
</reference>
<feature type="transmembrane region" description="Helical" evidence="2">
    <location>
        <begin position="399"/>
        <end position="421"/>
    </location>
</feature>
<name>A0AAD4DL34_9FUNG</name>
<dbReference type="Proteomes" id="UP001194580">
    <property type="component" value="Unassembled WGS sequence"/>
</dbReference>
<organism evidence="4 5">
    <name type="scientific">Linnemannia exigua</name>
    <dbReference type="NCBI Taxonomy" id="604196"/>
    <lineage>
        <taxon>Eukaryota</taxon>
        <taxon>Fungi</taxon>
        <taxon>Fungi incertae sedis</taxon>
        <taxon>Mucoromycota</taxon>
        <taxon>Mortierellomycotina</taxon>
        <taxon>Mortierellomycetes</taxon>
        <taxon>Mortierellales</taxon>
        <taxon>Mortierellaceae</taxon>
        <taxon>Linnemannia</taxon>
    </lineage>
</organism>
<dbReference type="EMBL" id="JAAAIL010000039">
    <property type="protein sequence ID" value="KAG0280944.1"/>
    <property type="molecule type" value="Genomic_DNA"/>
</dbReference>
<dbReference type="Pfam" id="PF23317">
    <property type="entry name" value="YVC1_C"/>
    <property type="match status" value="1"/>
</dbReference>
<protein>
    <recommendedName>
        <fullName evidence="3">Calcium channel YVC1-like C-terminal transmembrane domain-containing protein</fullName>
    </recommendedName>
</protein>
<keyword evidence="5" id="KW-1185">Reference proteome</keyword>
<feature type="compositionally biased region" description="Low complexity" evidence="1">
    <location>
        <begin position="728"/>
        <end position="743"/>
    </location>
</feature>
<dbReference type="InterPro" id="IPR056336">
    <property type="entry name" value="YVC1_C"/>
</dbReference>
<proteinExistence type="predicted"/>
<evidence type="ECO:0000256" key="2">
    <source>
        <dbReference type="SAM" id="Phobius"/>
    </source>
</evidence>
<feature type="region of interest" description="Disordered" evidence="1">
    <location>
        <begin position="535"/>
        <end position="624"/>
    </location>
</feature>
<accession>A0AAD4DL34</accession>